<keyword evidence="3" id="KW-1185">Reference proteome</keyword>
<dbReference type="SMART" id="SM00034">
    <property type="entry name" value="CLECT"/>
    <property type="match status" value="1"/>
</dbReference>
<name>A0A8S3PWX8_MYTED</name>
<protein>
    <recommendedName>
        <fullName evidence="1">C-type lectin domain-containing protein</fullName>
    </recommendedName>
</protein>
<dbReference type="InterPro" id="IPR016186">
    <property type="entry name" value="C-type_lectin-like/link_sf"/>
</dbReference>
<dbReference type="InterPro" id="IPR016187">
    <property type="entry name" value="CTDL_fold"/>
</dbReference>
<dbReference type="CDD" id="cd00037">
    <property type="entry name" value="CLECT"/>
    <property type="match status" value="1"/>
</dbReference>
<dbReference type="EMBL" id="CAJPWZ010000197">
    <property type="protein sequence ID" value="CAG2188090.1"/>
    <property type="molecule type" value="Genomic_DNA"/>
</dbReference>
<dbReference type="Pfam" id="PF00059">
    <property type="entry name" value="Lectin_C"/>
    <property type="match status" value="1"/>
</dbReference>
<sequence>MDSKLKSVRAGHKGAVTKLLVKFDELKSKTDTEVDEVKALDDAVTQKQKTLIDLNNRLLEQTSEENLEQEITDSDEYMYELDCKIRQIRKFIKSFETNTIISHDTVGPSTSRLNPDAYHFTPEARVDMNRCAIDSMNQQYSIHAPAVHIRPSENVIFQVPESRFRLSSAHSRPEYDNKYEVENAIEVYKAEFVVECGIKCVSNTRCLSFFYNNLTGMCILHSDPFTYTVMSFAAKGWKFYLSQERAGRCLVNFFYYRELDLCYKFEPPIEGSVIDKGLVCQETELMRIDSNERQDYIKLVTADIGGVYKHGICIQGKKTQGNWTYNDGSTMEYFNWEPNQPSGDSNIILMVRSQNNKWRNPSLTNTCTYMCEYRSQN</sequence>
<dbReference type="OrthoDB" id="6122582at2759"/>
<gene>
    <name evidence="2" type="ORF">MEDL_3598</name>
</gene>
<dbReference type="AlphaFoldDB" id="A0A8S3PWX8"/>
<evidence type="ECO:0000259" key="1">
    <source>
        <dbReference type="PROSITE" id="PS50041"/>
    </source>
</evidence>
<comment type="caution">
    <text evidence="2">The sequence shown here is derived from an EMBL/GenBank/DDBJ whole genome shotgun (WGS) entry which is preliminary data.</text>
</comment>
<evidence type="ECO:0000313" key="3">
    <source>
        <dbReference type="Proteomes" id="UP000683360"/>
    </source>
</evidence>
<dbReference type="Pfam" id="PF00024">
    <property type="entry name" value="PAN_1"/>
    <property type="match status" value="1"/>
</dbReference>
<proteinExistence type="predicted"/>
<dbReference type="InterPro" id="IPR001304">
    <property type="entry name" value="C-type_lectin-like"/>
</dbReference>
<feature type="domain" description="C-type lectin" evidence="1">
    <location>
        <begin position="262"/>
        <end position="372"/>
    </location>
</feature>
<dbReference type="SUPFAM" id="SSF56436">
    <property type="entry name" value="C-type lectin-like"/>
    <property type="match status" value="1"/>
</dbReference>
<evidence type="ECO:0000313" key="2">
    <source>
        <dbReference type="EMBL" id="CAG2188090.1"/>
    </source>
</evidence>
<dbReference type="InterPro" id="IPR003609">
    <property type="entry name" value="Pan_app"/>
</dbReference>
<reference evidence="2" key="1">
    <citation type="submission" date="2021-03" db="EMBL/GenBank/DDBJ databases">
        <authorList>
            <person name="Bekaert M."/>
        </authorList>
    </citation>
    <scope>NUCLEOTIDE SEQUENCE</scope>
</reference>
<accession>A0A8S3PWX8</accession>
<dbReference type="Proteomes" id="UP000683360">
    <property type="component" value="Unassembled WGS sequence"/>
</dbReference>
<organism evidence="2 3">
    <name type="scientific">Mytilus edulis</name>
    <name type="common">Blue mussel</name>
    <dbReference type="NCBI Taxonomy" id="6550"/>
    <lineage>
        <taxon>Eukaryota</taxon>
        <taxon>Metazoa</taxon>
        <taxon>Spiralia</taxon>
        <taxon>Lophotrochozoa</taxon>
        <taxon>Mollusca</taxon>
        <taxon>Bivalvia</taxon>
        <taxon>Autobranchia</taxon>
        <taxon>Pteriomorphia</taxon>
        <taxon>Mytilida</taxon>
        <taxon>Mytiloidea</taxon>
        <taxon>Mytilidae</taxon>
        <taxon>Mytilinae</taxon>
        <taxon>Mytilus</taxon>
    </lineage>
</organism>
<dbReference type="Gene3D" id="3.10.100.10">
    <property type="entry name" value="Mannose-Binding Protein A, subunit A"/>
    <property type="match status" value="1"/>
</dbReference>
<dbReference type="PROSITE" id="PS50041">
    <property type="entry name" value="C_TYPE_LECTIN_2"/>
    <property type="match status" value="1"/>
</dbReference>